<protein>
    <submittedName>
        <fullName evidence="2">Hemagluttinin repeat-containing protein</fullName>
    </submittedName>
</protein>
<evidence type="ECO:0000313" key="2">
    <source>
        <dbReference type="EMBL" id="KKR71183.1"/>
    </source>
</evidence>
<dbReference type="STRING" id="1618563.UU12_C0006G0012"/>
<dbReference type="EMBL" id="LBZK01000006">
    <property type="protein sequence ID" value="KKR71183.1"/>
    <property type="molecule type" value="Genomic_DNA"/>
</dbReference>
<evidence type="ECO:0000313" key="3">
    <source>
        <dbReference type="Proteomes" id="UP000034562"/>
    </source>
</evidence>
<dbReference type="AlphaFoldDB" id="A0A0G0T2B5"/>
<reference evidence="2 3" key="1">
    <citation type="journal article" date="2015" name="Nature">
        <title>rRNA introns, odd ribosomes, and small enigmatic genomes across a large radiation of phyla.</title>
        <authorList>
            <person name="Brown C.T."/>
            <person name="Hug L.A."/>
            <person name="Thomas B.C."/>
            <person name="Sharon I."/>
            <person name="Castelle C.J."/>
            <person name="Singh A."/>
            <person name="Wilkins M.J."/>
            <person name="Williams K.H."/>
            <person name="Banfield J.F."/>
        </authorList>
    </citation>
    <scope>NUCLEOTIDE SEQUENCE [LARGE SCALE GENOMIC DNA]</scope>
</reference>
<organism evidence="2 3">
    <name type="scientific">Candidatus Woesebacteria bacterium GW2011_GWA2_40_7b</name>
    <dbReference type="NCBI Taxonomy" id="1618563"/>
    <lineage>
        <taxon>Bacteria</taxon>
        <taxon>Candidatus Woeseibacteriota</taxon>
    </lineage>
</organism>
<sequence>MRGSRLCALAATIVIGLLLSPGLFAQATGDFRSFQNGNWNDVNSWERFNGSIWENPAPNTPTT</sequence>
<feature type="signal peptide" evidence="1">
    <location>
        <begin position="1"/>
        <end position="25"/>
    </location>
</feature>
<feature type="chain" id="PRO_5002534487" evidence="1">
    <location>
        <begin position="26"/>
        <end position="63"/>
    </location>
</feature>
<proteinExistence type="predicted"/>
<name>A0A0G0T2B5_9BACT</name>
<gene>
    <name evidence="2" type="ORF">UU12_C0006G0012</name>
</gene>
<accession>A0A0G0T2B5</accession>
<comment type="caution">
    <text evidence="2">The sequence shown here is derived from an EMBL/GenBank/DDBJ whole genome shotgun (WGS) entry which is preliminary data.</text>
</comment>
<feature type="non-terminal residue" evidence="2">
    <location>
        <position position="63"/>
    </location>
</feature>
<keyword evidence="1" id="KW-0732">Signal</keyword>
<evidence type="ECO:0000256" key="1">
    <source>
        <dbReference type="SAM" id="SignalP"/>
    </source>
</evidence>
<dbReference type="Proteomes" id="UP000034562">
    <property type="component" value="Unassembled WGS sequence"/>
</dbReference>